<reference evidence="2" key="1">
    <citation type="submission" date="2016-11" db="UniProtKB">
        <authorList>
            <consortium name="WormBaseParasite"/>
        </authorList>
    </citation>
    <scope>IDENTIFICATION</scope>
</reference>
<dbReference type="AlphaFoldDB" id="A0A1I7W8S2"/>
<evidence type="ECO:0000313" key="2">
    <source>
        <dbReference type="WBParaSite" id="Hba_01028"/>
    </source>
</evidence>
<sequence>MIKIIVLTTFSLQTLDLGTYDYFPSNIKKLKKPKAKMYEAGLVLVAPNNEVVNVIKLLLISYFLLYKYFRFDQSVYYIILLFDIFKFIQHFSVREKVKITNTANEQQRRKGDINQGTSTGVIGTPLREATVRAVIDGPGSVCTDRDEKEDFEALLSNNFYFKSSSWLL</sequence>
<proteinExistence type="predicted"/>
<name>A0A1I7W8S2_HETBA</name>
<keyword evidence="1" id="KW-1185">Reference proteome</keyword>
<accession>A0A1I7W8S2</accession>
<dbReference type="Proteomes" id="UP000095283">
    <property type="component" value="Unplaced"/>
</dbReference>
<organism evidence="1 2">
    <name type="scientific">Heterorhabditis bacteriophora</name>
    <name type="common">Entomopathogenic nematode worm</name>
    <dbReference type="NCBI Taxonomy" id="37862"/>
    <lineage>
        <taxon>Eukaryota</taxon>
        <taxon>Metazoa</taxon>
        <taxon>Ecdysozoa</taxon>
        <taxon>Nematoda</taxon>
        <taxon>Chromadorea</taxon>
        <taxon>Rhabditida</taxon>
        <taxon>Rhabditina</taxon>
        <taxon>Rhabditomorpha</taxon>
        <taxon>Strongyloidea</taxon>
        <taxon>Heterorhabditidae</taxon>
        <taxon>Heterorhabditis</taxon>
    </lineage>
</organism>
<dbReference type="WBParaSite" id="Hba_01028">
    <property type="protein sequence ID" value="Hba_01028"/>
    <property type="gene ID" value="Hba_01028"/>
</dbReference>
<evidence type="ECO:0000313" key="1">
    <source>
        <dbReference type="Proteomes" id="UP000095283"/>
    </source>
</evidence>
<protein>
    <submittedName>
        <fullName evidence="2">Uncharacterized protein</fullName>
    </submittedName>
</protein>